<name>A0A916QMG9_9GAMM</name>
<protein>
    <recommendedName>
        <fullName evidence="5">Succinate dehydrogenase cytochrome b556 subunit</fullName>
    </recommendedName>
</protein>
<dbReference type="GO" id="GO:0006099">
    <property type="term" value="P:tricarboxylic acid cycle"/>
    <property type="evidence" value="ECO:0007669"/>
    <property type="project" value="UniProtKB-KW"/>
</dbReference>
<comment type="function">
    <text evidence="1">Membrane-anchoring subunit of succinate dehydrogenase (SDH).</text>
</comment>
<reference evidence="20" key="2">
    <citation type="submission" date="2020-09" db="EMBL/GenBank/DDBJ databases">
        <authorList>
            <person name="Sun Q."/>
            <person name="Zhou Y."/>
        </authorList>
    </citation>
    <scope>NUCLEOTIDE SEQUENCE</scope>
    <source>
        <strain evidence="20">CGMCC 1.15425</strain>
    </source>
</reference>
<feature type="binding site" description="axial binding residue" evidence="18">
    <location>
        <position position="92"/>
    </location>
    <ligand>
        <name>heme</name>
        <dbReference type="ChEBI" id="CHEBI:30413"/>
        <note>ligand shared with second transmembrane subunit</note>
    </ligand>
    <ligandPart>
        <name>Fe</name>
        <dbReference type="ChEBI" id="CHEBI:18248"/>
    </ligandPart>
</feature>
<evidence type="ECO:0000256" key="16">
    <source>
        <dbReference type="ARBA" id="ARBA00023136"/>
    </source>
</evidence>
<evidence type="ECO:0000256" key="19">
    <source>
        <dbReference type="SAM" id="Phobius"/>
    </source>
</evidence>
<dbReference type="InterPro" id="IPR000701">
    <property type="entry name" value="SuccDH_FuR_B_TM-su"/>
</dbReference>
<dbReference type="PROSITE" id="PS01000">
    <property type="entry name" value="SDH_CYT_1"/>
    <property type="match status" value="1"/>
</dbReference>
<evidence type="ECO:0000256" key="9">
    <source>
        <dbReference type="ARBA" id="ARBA00022532"/>
    </source>
</evidence>
<evidence type="ECO:0000256" key="10">
    <source>
        <dbReference type="ARBA" id="ARBA00022617"/>
    </source>
</evidence>
<keyword evidence="13" id="KW-0249">Electron transport</keyword>
<keyword evidence="21" id="KW-1185">Reference proteome</keyword>
<dbReference type="PANTHER" id="PTHR10978">
    <property type="entry name" value="SUCCINATE DEHYDROGENASE CYTOCHROME B560 SUBUNIT"/>
    <property type="match status" value="1"/>
</dbReference>
<comment type="subcellular location">
    <subcellularLocation>
        <location evidence="2">Cell inner membrane</location>
        <topology evidence="2">Multi-pass membrane protein</topology>
    </subcellularLocation>
</comment>
<comment type="cofactor">
    <cofactor evidence="18">
        <name>heme</name>
        <dbReference type="ChEBI" id="CHEBI:30413"/>
    </cofactor>
    <text evidence="18">The heme is bound between the two transmembrane subunits.</text>
</comment>
<evidence type="ECO:0000256" key="7">
    <source>
        <dbReference type="ARBA" id="ARBA00022475"/>
    </source>
</evidence>
<dbReference type="EMBL" id="BMIY01000013">
    <property type="protein sequence ID" value="GFZ82340.1"/>
    <property type="molecule type" value="Genomic_DNA"/>
</dbReference>
<dbReference type="PROSITE" id="PS01001">
    <property type="entry name" value="SDH_CYT_2"/>
    <property type="match status" value="1"/>
</dbReference>
<feature type="transmembrane region" description="Helical" evidence="19">
    <location>
        <begin position="77"/>
        <end position="95"/>
    </location>
</feature>
<evidence type="ECO:0000256" key="12">
    <source>
        <dbReference type="ARBA" id="ARBA00022723"/>
    </source>
</evidence>
<keyword evidence="11 19" id="KW-0812">Transmembrane</keyword>
<feature type="transmembrane region" description="Helical" evidence="19">
    <location>
        <begin position="116"/>
        <end position="135"/>
    </location>
</feature>
<evidence type="ECO:0000313" key="20">
    <source>
        <dbReference type="EMBL" id="GFZ82340.1"/>
    </source>
</evidence>
<reference evidence="20" key="1">
    <citation type="journal article" date="2014" name="Int. J. Syst. Evol. Microbiol.">
        <title>Complete genome sequence of Corynebacterium casei LMG S-19264T (=DSM 44701T), isolated from a smear-ripened cheese.</title>
        <authorList>
            <consortium name="US DOE Joint Genome Institute (JGI-PGF)"/>
            <person name="Walter F."/>
            <person name="Albersmeier A."/>
            <person name="Kalinowski J."/>
            <person name="Ruckert C."/>
        </authorList>
    </citation>
    <scope>NUCLEOTIDE SEQUENCE</scope>
    <source>
        <strain evidence="20">CGMCC 1.15425</strain>
    </source>
</reference>
<dbReference type="Proteomes" id="UP000627715">
    <property type="component" value="Unassembled WGS sequence"/>
</dbReference>
<evidence type="ECO:0000256" key="17">
    <source>
        <dbReference type="ARBA" id="ARBA00025912"/>
    </source>
</evidence>
<evidence type="ECO:0000256" key="8">
    <source>
        <dbReference type="ARBA" id="ARBA00022519"/>
    </source>
</evidence>
<keyword evidence="9" id="KW-0816">Tricarboxylic acid cycle</keyword>
<keyword evidence="12 18" id="KW-0479">Metal-binding</keyword>
<dbReference type="PIRSF" id="PIRSF000178">
    <property type="entry name" value="SDH_cyt_b560"/>
    <property type="match status" value="1"/>
</dbReference>
<evidence type="ECO:0000256" key="15">
    <source>
        <dbReference type="ARBA" id="ARBA00023004"/>
    </source>
</evidence>
<evidence type="ECO:0000256" key="14">
    <source>
        <dbReference type="ARBA" id="ARBA00022989"/>
    </source>
</evidence>
<evidence type="ECO:0000313" key="21">
    <source>
        <dbReference type="Proteomes" id="UP000627715"/>
    </source>
</evidence>
<accession>A0A916QMG9</accession>
<evidence type="ECO:0000256" key="1">
    <source>
        <dbReference type="ARBA" id="ARBA00004050"/>
    </source>
</evidence>
<evidence type="ECO:0000256" key="2">
    <source>
        <dbReference type="ARBA" id="ARBA00004429"/>
    </source>
</evidence>
<keyword evidence="16 19" id="KW-0472">Membrane</keyword>
<keyword evidence="15 18" id="KW-0408">Iron</keyword>
<proteinExistence type="inferred from homology"/>
<dbReference type="InterPro" id="IPR014314">
    <property type="entry name" value="Succ_DH_cytb556"/>
</dbReference>
<sequence>MAKGPNVNWLPVKDDNRPVNLDLTKFHFPLPAITSILHRISGVLIFVGTAVLMWLLAESLSSEEGFQRVGEWLQSPIVKFIVWGILSGLLYHLIAGLRHLLMDAGIGETLEGGRRGAVLIIVFSVISILIAGVWVW</sequence>
<dbReference type="NCBIfam" id="TIGR02970">
    <property type="entry name" value="succ_dehyd_cytB"/>
    <property type="match status" value="1"/>
</dbReference>
<feature type="transmembrane region" description="Helical" evidence="19">
    <location>
        <begin position="36"/>
        <end position="57"/>
    </location>
</feature>
<evidence type="ECO:0000256" key="11">
    <source>
        <dbReference type="ARBA" id="ARBA00022692"/>
    </source>
</evidence>
<dbReference type="GO" id="GO:0009055">
    <property type="term" value="F:electron transfer activity"/>
    <property type="evidence" value="ECO:0007669"/>
    <property type="project" value="InterPro"/>
</dbReference>
<keyword evidence="10 18" id="KW-0349">Heme</keyword>
<keyword evidence="7" id="KW-1003">Cell membrane</keyword>
<evidence type="ECO:0000256" key="6">
    <source>
        <dbReference type="ARBA" id="ARBA00022448"/>
    </source>
</evidence>
<dbReference type="GO" id="GO:0046872">
    <property type="term" value="F:metal ion binding"/>
    <property type="evidence" value="ECO:0007669"/>
    <property type="project" value="UniProtKB-KW"/>
</dbReference>
<dbReference type="FunFam" id="1.20.1300.10:FF:000005">
    <property type="entry name" value="Succinate dehydrogenase cytochrome b556 subunit"/>
    <property type="match status" value="1"/>
</dbReference>
<dbReference type="Gene3D" id="1.20.1300.10">
    <property type="entry name" value="Fumarate reductase/succinate dehydrogenase, transmembrane subunit"/>
    <property type="match status" value="1"/>
</dbReference>
<evidence type="ECO:0000256" key="18">
    <source>
        <dbReference type="PIRSR" id="PIRSR000178-1"/>
    </source>
</evidence>
<organism evidence="20 21">
    <name type="scientific">Pseudohongiella nitratireducens</name>
    <dbReference type="NCBI Taxonomy" id="1768907"/>
    <lineage>
        <taxon>Bacteria</taxon>
        <taxon>Pseudomonadati</taxon>
        <taxon>Pseudomonadota</taxon>
        <taxon>Gammaproteobacteria</taxon>
        <taxon>Pseudomonadales</taxon>
        <taxon>Pseudohongiellaceae</taxon>
        <taxon>Pseudohongiella</taxon>
    </lineage>
</organism>
<dbReference type="InterPro" id="IPR018495">
    <property type="entry name" value="Succ_DH_cyt_bsu_CS"/>
</dbReference>
<comment type="similarity">
    <text evidence="4">Belongs to the cytochrome b560 family.</text>
</comment>
<gene>
    <name evidence="20" type="primary">sdhC</name>
    <name evidence="20" type="ORF">GCM10011403_27120</name>
</gene>
<comment type="subunit">
    <text evidence="17">Part of an enzyme complex containing four subunits: a flavoprotein, an iron-sulfur protein, plus two membrane-anchoring proteins, SdhC and SdhD. The complex can form homotrimers.</text>
</comment>
<dbReference type="Pfam" id="PF01127">
    <property type="entry name" value="Sdh_cyt"/>
    <property type="match status" value="1"/>
</dbReference>
<dbReference type="InterPro" id="IPR034804">
    <property type="entry name" value="SQR/QFR_C/D"/>
</dbReference>
<dbReference type="AlphaFoldDB" id="A0A916QMG9"/>
<evidence type="ECO:0000256" key="3">
    <source>
        <dbReference type="ARBA" id="ARBA00005163"/>
    </source>
</evidence>
<keyword evidence="6" id="KW-0813">Transport</keyword>
<dbReference type="PANTHER" id="PTHR10978:SF5">
    <property type="entry name" value="SUCCINATE DEHYDROGENASE CYTOCHROME B560 SUBUNIT, MITOCHONDRIAL"/>
    <property type="match status" value="1"/>
</dbReference>
<dbReference type="GO" id="GO:0005886">
    <property type="term" value="C:plasma membrane"/>
    <property type="evidence" value="ECO:0007669"/>
    <property type="project" value="UniProtKB-SubCell"/>
</dbReference>
<keyword evidence="14 19" id="KW-1133">Transmembrane helix</keyword>
<keyword evidence="8" id="KW-0997">Cell inner membrane</keyword>
<comment type="pathway">
    <text evidence="3">Carbohydrate metabolism; tricarboxylic acid cycle.</text>
</comment>
<evidence type="ECO:0000256" key="5">
    <source>
        <dbReference type="ARBA" id="ARBA00020076"/>
    </source>
</evidence>
<dbReference type="SUPFAM" id="SSF81343">
    <property type="entry name" value="Fumarate reductase respiratory complex transmembrane subunits"/>
    <property type="match status" value="1"/>
</dbReference>
<evidence type="ECO:0000256" key="4">
    <source>
        <dbReference type="ARBA" id="ARBA00007244"/>
    </source>
</evidence>
<dbReference type="CDD" id="cd03499">
    <property type="entry name" value="SQR_TypeC_SdhC"/>
    <property type="match status" value="1"/>
</dbReference>
<comment type="caution">
    <text evidence="20">The sequence shown here is derived from an EMBL/GenBank/DDBJ whole genome shotgun (WGS) entry which is preliminary data.</text>
</comment>
<evidence type="ECO:0000256" key="13">
    <source>
        <dbReference type="ARBA" id="ARBA00022982"/>
    </source>
</evidence>